<evidence type="ECO:0000256" key="2">
    <source>
        <dbReference type="ARBA" id="ARBA00022833"/>
    </source>
</evidence>
<feature type="compositionally biased region" description="Basic and acidic residues" evidence="6">
    <location>
        <begin position="159"/>
        <end position="173"/>
    </location>
</feature>
<dbReference type="CDD" id="cd08368">
    <property type="entry name" value="LIM"/>
    <property type="match status" value="1"/>
</dbReference>
<dbReference type="PANTHER" id="PTHR46767">
    <property type="entry name" value="LIM DOMAIN ONLY PROTEIN 7"/>
    <property type="match status" value="1"/>
</dbReference>
<evidence type="ECO:0000256" key="3">
    <source>
        <dbReference type="ARBA" id="ARBA00023038"/>
    </source>
</evidence>
<dbReference type="SUPFAM" id="SSF50156">
    <property type="entry name" value="PDZ domain-like"/>
    <property type="match status" value="1"/>
</dbReference>
<evidence type="ECO:0000259" key="8">
    <source>
        <dbReference type="PROSITE" id="PS50106"/>
    </source>
</evidence>
<feature type="region of interest" description="Disordered" evidence="6">
    <location>
        <begin position="629"/>
        <end position="818"/>
    </location>
</feature>
<dbReference type="Gene3D" id="2.30.42.10">
    <property type="match status" value="1"/>
</dbReference>
<feature type="region of interest" description="Disordered" evidence="6">
    <location>
        <begin position="1443"/>
        <end position="1485"/>
    </location>
</feature>
<feature type="compositionally biased region" description="Polar residues" evidence="6">
    <location>
        <begin position="1460"/>
        <end position="1485"/>
    </location>
</feature>
<feature type="compositionally biased region" description="Polar residues" evidence="6">
    <location>
        <begin position="763"/>
        <end position="802"/>
    </location>
</feature>
<evidence type="ECO:0000259" key="7">
    <source>
        <dbReference type="PROSITE" id="PS50023"/>
    </source>
</evidence>
<dbReference type="InterPro" id="IPR031865">
    <property type="entry name" value="DUF4757"/>
</dbReference>
<dbReference type="InterPro" id="IPR036872">
    <property type="entry name" value="CH_dom_sf"/>
</dbReference>
<feature type="compositionally biased region" description="Basic and acidic residues" evidence="6">
    <location>
        <begin position="1215"/>
        <end position="1275"/>
    </location>
</feature>
<dbReference type="GO" id="GO:0023051">
    <property type="term" value="P:regulation of signaling"/>
    <property type="evidence" value="ECO:0007669"/>
    <property type="project" value="InterPro"/>
</dbReference>
<feature type="compositionally biased region" description="Polar residues" evidence="6">
    <location>
        <begin position="1179"/>
        <end position="1189"/>
    </location>
</feature>
<dbReference type="Gene3D" id="2.10.110.10">
    <property type="entry name" value="Cysteine Rich Protein"/>
    <property type="match status" value="1"/>
</dbReference>
<dbReference type="Pfam" id="PF15949">
    <property type="entry name" value="DUF4757"/>
    <property type="match status" value="2"/>
</dbReference>
<feature type="non-terminal residue" evidence="9">
    <location>
        <position position="1564"/>
    </location>
</feature>
<dbReference type="GO" id="GO:0030155">
    <property type="term" value="P:regulation of cell adhesion"/>
    <property type="evidence" value="ECO:0007669"/>
    <property type="project" value="InterPro"/>
</dbReference>
<dbReference type="InterPro" id="IPR036034">
    <property type="entry name" value="PDZ_sf"/>
</dbReference>
<protein>
    <submittedName>
        <fullName evidence="9">LMO7 protein</fullName>
    </submittedName>
</protein>
<proteinExistence type="predicted"/>
<feature type="coiled-coil region" evidence="5">
    <location>
        <begin position="1121"/>
        <end position="1164"/>
    </location>
</feature>
<keyword evidence="10" id="KW-1185">Reference proteome</keyword>
<feature type="region of interest" description="Disordered" evidence="6">
    <location>
        <begin position="1094"/>
        <end position="1121"/>
    </location>
</feature>
<dbReference type="InterPro" id="IPR029978">
    <property type="entry name" value="LMO-7"/>
</dbReference>
<feature type="region of interest" description="Disordered" evidence="6">
    <location>
        <begin position="844"/>
        <end position="932"/>
    </location>
</feature>
<accession>A0A7K9P4Y8</accession>
<dbReference type="SMART" id="SM00132">
    <property type="entry name" value="LIM"/>
    <property type="match status" value="1"/>
</dbReference>
<keyword evidence="5" id="KW-0175">Coiled coil</keyword>
<evidence type="ECO:0000256" key="6">
    <source>
        <dbReference type="SAM" id="MobiDB-lite"/>
    </source>
</evidence>
<organism evidence="9 10">
    <name type="scientific">Pachycephala philippinensis</name>
    <name type="common">yellow-belllied whistler</name>
    <dbReference type="NCBI Taxonomy" id="449367"/>
    <lineage>
        <taxon>Eukaryota</taxon>
        <taxon>Metazoa</taxon>
        <taxon>Chordata</taxon>
        <taxon>Craniata</taxon>
        <taxon>Vertebrata</taxon>
        <taxon>Euteleostomi</taxon>
        <taxon>Archelosauria</taxon>
        <taxon>Archosauria</taxon>
        <taxon>Dinosauria</taxon>
        <taxon>Saurischia</taxon>
        <taxon>Theropoda</taxon>
        <taxon>Coelurosauria</taxon>
        <taxon>Aves</taxon>
        <taxon>Neognathae</taxon>
        <taxon>Neoaves</taxon>
        <taxon>Telluraves</taxon>
        <taxon>Australaves</taxon>
        <taxon>Passeriformes</taxon>
        <taxon>Corvoidea</taxon>
        <taxon>Pachycephalidae</taxon>
        <taxon>Pachycephala</taxon>
    </lineage>
</organism>
<feature type="region of interest" description="Disordered" evidence="6">
    <location>
        <begin position="1297"/>
        <end position="1351"/>
    </location>
</feature>
<feature type="region of interest" description="Disordered" evidence="6">
    <location>
        <begin position="113"/>
        <end position="267"/>
    </location>
</feature>
<feature type="region of interest" description="Disordered" evidence="6">
    <location>
        <begin position="1386"/>
        <end position="1409"/>
    </location>
</feature>
<feature type="compositionally biased region" description="Basic and acidic residues" evidence="6">
    <location>
        <begin position="632"/>
        <end position="647"/>
    </location>
</feature>
<evidence type="ECO:0000256" key="5">
    <source>
        <dbReference type="SAM" id="Coils"/>
    </source>
</evidence>
<evidence type="ECO:0000256" key="4">
    <source>
        <dbReference type="PROSITE-ProRule" id="PRU00125"/>
    </source>
</evidence>
<dbReference type="FunFam" id="2.10.110.10:FF:000041">
    <property type="entry name" value="LIM and calponin homology domains 1"/>
    <property type="match status" value="1"/>
</dbReference>
<dbReference type="Gene3D" id="1.10.418.10">
    <property type="entry name" value="Calponin-like domain"/>
    <property type="match status" value="1"/>
</dbReference>
<dbReference type="EMBL" id="VWZT01001135">
    <property type="protein sequence ID" value="NXH94208.1"/>
    <property type="molecule type" value="Genomic_DNA"/>
</dbReference>
<dbReference type="PANTHER" id="PTHR46767:SF1">
    <property type="entry name" value="LIM DOMAIN ONLY PROTEIN 7"/>
    <property type="match status" value="1"/>
</dbReference>
<evidence type="ECO:0000313" key="10">
    <source>
        <dbReference type="Proteomes" id="UP000570547"/>
    </source>
</evidence>
<feature type="compositionally biased region" description="Basic and acidic residues" evidence="6">
    <location>
        <begin position="240"/>
        <end position="250"/>
    </location>
</feature>
<dbReference type="PROSITE" id="PS00478">
    <property type="entry name" value="LIM_DOMAIN_1"/>
    <property type="match status" value="1"/>
</dbReference>
<dbReference type="Pfam" id="PF00595">
    <property type="entry name" value="PDZ"/>
    <property type="match status" value="1"/>
</dbReference>
<keyword evidence="1 4" id="KW-0479">Metal-binding</keyword>
<feature type="compositionally biased region" description="Polar residues" evidence="6">
    <location>
        <begin position="844"/>
        <end position="862"/>
    </location>
</feature>
<keyword evidence="2 4" id="KW-0862">Zinc</keyword>
<feature type="domain" description="PDZ" evidence="8">
    <location>
        <begin position="937"/>
        <end position="1018"/>
    </location>
</feature>
<dbReference type="InterPro" id="IPR001781">
    <property type="entry name" value="Znf_LIM"/>
</dbReference>
<dbReference type="SMART" id="SM00228">
    <property type="entry name" value="PDZ"/>
    <property type="match status" value="1"/>
</dbReference>
<feature type="region of interest" description="Disordered" evidence="6">
    <location>
        <begin position="1179"/>
        <end position="1278"/>
    </location>
</feature>
<evidence type="ECO:0000313" key="9">
    <source>
        <dbReference type="EMBL" id="NXH94208.1"/>
    </source>
</evidence>
<evidence type="ECO:0000256" key="1">
    <source>
        <dbReference type="ARBA" id="ARBA00022723"/>
    </source>
</evidence>
<feature type="compositionally biased region" description="Basic and acidic residues" evidence="6">
    <location>
        <begin position="656"/>
        <end position="681"/>
    </location>
</feature>
<feature type="domain" description="LIM zinc-binding" evidence="7">
    <location>
        <begin position="1493"/>
        <end position="1559"/>
    </location>
</feature>
<feature type="non-terminal residue" evidence="9">
    <location>
        <position position="1"/>
    </location>
</feature>
<dbReference type="GO" id="GO:0046872">
    <property type="term" value="F:metal ion binding"/>
    <property type="evidence" value="ECO:0007669"/>
    <property type="project" value="UniProtKB-KW"/>
</dbReference>
<name>A0A7K9P4Y8_9CORV</name>
<comment type="caution">
    <text evidence="9">The sequence shown here is derived from an EMBL/GenBank/DDBJ whole genome shotgun (WGS) entry which is preliminary data.</text>
</comment>
<dbReference type="SUPFAM" id="SSF47576">
    <property type="entry name" value="Calponin-homology domain, CH-domain"/>
    <property type="match status" value="1"/>
</dbReference>
<reference evidence="9 10" key="1">
    <citation type="submission" date="2019-09" db="EMBL/GenBank/DDBJ databases">
        <title>Bird 10,000 Genomes (B10K) Project - Family phase.</title>
        <authorList>
            <person name="Zhang G."/>
        </authorList>
    </citation>
    <scope>NUCLEOTIDE SEQUENCE [LARGE SCALE GENOMIC DNA]</scope>
    <source>
        <strain evidence="9">B10K-DU-001-28</strain>
        <tissue evidence="9">Muscle</tissue>
    </source>
</reference>
<feature type="compositionally biased region" description="Basic and acidic residues" evidence="6">
    <location>
        <begin position="696"/>
        <end position="718"/>
    </location>
</feature>
<feature type="compositionally biased region" description="Polar residues" evidence="6">
    <location>
        <begin position="1309"/>
        <end position="1337"/>
    </location>
</feature>
<feature type="compositionally biased region" description="Basic and acidic residues" evidence="6">
    <location>
        <begin position="1297"/>
        <end position="1307"/>
    </location>
</feature>
<dbReference type="InterPro" id="IPR001478">
    <property type="entry name" value="PDZ"/>
</dbReference>
<keyword evidence="3 4" id="KW-0440">LIM domain</keyword>
<dbReference type="Pfam" id="PF00412">
    <property type="entry name" value="LIM"/>
    <property type="match status" value="1"/>
</dbReference>
<sequence>NINVFLKACENIGLKEAQLFHPGDLQDLSNRVTVKPEETNRRLKNVLITLYWLGRKAQSDPNYNGPYLNLKAFEKLLGQALTKALEESSQPSRSGRDSGYGDIWYVDRGEPFSSSATHKRDDSFDSLDSLGSRSCTSFSSDITLKGGSEGCDSDTDSELPSKMHDSHKDDRSYRRISVIEPKPTTDFNRFLPNKNKQTGYVPAPLRKKRTEKNEDNRRSWASPVFTESDGTFSSNQRRQRQLDTKEENKPRVNNPSQLSGCFDEDEEEVGIPNIEKDDLYFRKLSSSAPNTVVAFDKFLPKFWTPEEELLWKKIKKSSFKPWYKEIQGFSQFSLLQALQKYTDYVSSEMETRIDPTSGPRLIKCRRNVSFIPGCKQGDEENGYLYPDLENDDLFVRKTGAFHVNQVVLQDPRYLQKFSEQDPPLEGEIILQPREGQTVIPDLEKDDMIFRKVLSQKKEVPLSGAPDKYHPALFPDPWSLPEEIRSKFLCLLEKNSIPEERKSNGRVLSPSLQHKKDDMLTRKIESWKVGSNVQPVNFIPGPCSEEDWKKWEAIREASKVRHKKRQMVERSVLFSLSRSKSLNDVSAEALQTMRKIRYEELQKIKEQLQEQDLKWQEDLAKWKSRRKSYNSELQKKKEEREEIERRASEVSGRSTKSLKEMQQERLYSHREDRDQDSYEQQKQENNWAYSLNDDVFSEEKAPSTVEKDWSAAKDYRLEEDTSYSMKDSRSVYGTQPPKESVPESSAAREAPAPPESLAQEREQSSALLSTRYSVNAQTGSAQVSASLPRTYQKTDTSRLTSVVTPRPFGVHSRGISSLPRSFTMDDAQKYNGEVEKAKRTQTLFTSISFSQPDSTHPLSTGASRSRGEEEEEEKGVQSTPPPSLALPLKSQDQDAGSSIPKPEYDIPPDSLSLTSSAEIASPTEPKDSKSMEQYSEMRISINQRPGHGRSFGFTTNWSSSGAIVQTVEEGSPAALCQLHVDDEIIAVNGTKVSLMDYSQWEEAISRALETGNLVMDVRRYGKNGTSENKWIDATSGEKVSNVSTMSTKRDFSSSLQSSDTETKLINGMQGDLGSNEQRASEPISLKNLKRRSQFFEQGGPEPAMPDLPVPSISAPSRRVWDQEEERKRQEKWQKEQDRLLQEKYQREQEKLREEWLRAKQEAEKESSKYFDEEQTVLTFNTTSVTSQAPPVSSWRASPEANTPEEPEGDGGNELALLHEEEGRRRLQEERRIQEEATRHFEQEREQELELERQRKEREQQHAEEQRQQAERQREVSVEVPQYQRHYERYEVSKTIEDRAGHPLVDRNKSKSTTELNEFNTIRNGTQSKYSERSWNMGESQKKPQKEQNLSAAELERQQILQEMRKKTSLHTDSSWIRQRSSSIHKEPVSLYGSSMRRGESLDNLDSPRMSSWRHHSWLNQSASSSSLSTSQDFSRPVSTSNRAYMCTPSSSKAPPVATSARAPSTSQTAPRAQSPLSASQSGSQTRSRSVSGKKICSYCNNILGKGAAMIIESLGLCYHLHCFKCVACGCDLGGSRSGAEVRIRNNKLFCNDCYIRFKSKAIQLQ</sequence>
<dbReference type="PROSITE" id="PS50106">
    <property type="entry name" value="PDZ"/>
    <property type="match status" value="1"/>
</dbReference>
<dbReference type="PROSITE" id="PS50023">
    <property type="entry name" value="LIM_DOMAIN_2"/>
    <property type="match status" value="1"/>
</dbReference>
<gene>
    <name evidence="9" type="primary">Lmo7</name>
    <name evidence="9" type="ORF">PACPHI_R01013</name>
</gene>
<dbReference type="Proteomes" id="UP000570547">
    <property type="component" value="Unassembled WGS sequence"/>
</dbReference>